<gene>
    <name evidence="6" type="ORF">CSA56_08920</name>
</gene>
<dbReference type="InterPro" id="IPR002142">
    <property type="entry name" value="Peptidase_S49"/>
</dbReference>
<dbReference type="PANTHER" id="PTHR42987:SF4">
    <property type="entry name" value="PROTEASE SOHB-RELATED"/>
    <property type="match status" value="1"/>
</dbReference>
<dbReference type="GO" id="GO:0004176">
    <property type="term" value="F:ATP-dependent peptidase activity"/>
    <property type="evidence" value="ECO:0007669"/>
    <property type="project" value="InterPro"/>
</dbReference>
<name>A0A2G6KEI1_9BACT</name>
<comment type="similarity">
    <text evidence="1">Belongs to the peptidase S49 family.</text>
</comment>
<keyword evidence="4" id="KW-0720">Serine protease</keyword>
<evidence type="ECO:0000256" key="2">
    <source>
        <dbReference type="ARBA" id="ARBA00022670"/>
    </source>
</evidence>
<accession>A0A2G6KEI1</accession>
<evidence type="ECO:0000313" key="6">
    <source>
        <dbReference type="EMBL" id="PIE34094.1"/>
    </source>
</evidence>
<dbReference type="AlphaFoldDB" id="A0A2G6KEI1"/>
<keyword evidence="2 6" id="KW-0645">Protease</keyword>
<dbReference type="Gene3D" id="3.90.226.10">
    <property type="entry name" value="2-enoyl-CoA Hydratase, Chain A, domain 1"/>
    <property type="match status" value="1"/>
</dbReference>
<dbReference type="Gene3D" id="6.20.330.10">
    <property type="match status" value="1"/>
</dbReference>
<reference evidence="6 7" key="1">
    <citation type="submission" date="2017-10" db="EMBL/GenBank/DDBJ databases">
        <title>Novel microbial diversity and functional potential in the marine mammal oral microbiome.</title>
        <authorList>
            <person name="Dudek N.K."/>
            <person name="Sun C.L."/>
            <person name="Burstein D."/>
            <person name="Kantor R.S."/>
            <person name="Aliaga Goltsman D.S."/>
            <person name="Bik E.M."/>
            <person name="Thomas B.C."/>
            <person name="Banfield J.F."/>
            <person name="Relman D.A."/>
        </authorList>
    </citation>
    <scope>NUCLEOTIDE SEQUENCE [LARGE SCALE GENOMIC DNA]</scope>
    <source>
        <strain evidence="6">DOLJORAL78_47_16</strain>
    </source>
</reference>
<dbReference type="CDD" id="cd07023">
    <property type="entry name" value="S49_Sppa_N_C"/>
    <property type="match status" value="1"/>
</dbReference>
<dbReference type="InterPro" id="IPR029045">
    <property type="entry name" value="ClpP/crotonase-like_dom_sf"/>
</dbReference>
<dbReference type="Pfam" id="PF01343">
    <property type="entry name" value="Peptidase_S49"/>
    <property type="match status" value="1"/>
</dbReference>
<comment type="caution">
    <text evidence="6">The sequence shown here is derived from an EMBL/GenBank/DDBJ whole genome shotgun (WGS) entry which is preliminary data.</text>
</comment>
<evidence type="ECO:0000256" key="3">
    <source>
        <dbReference type="ARBA" id="ARBA00022801"/>
    </source>
</evidence>
<dbReference type="PRINTS" id="PR00127">
    <property type="entry name" value="CLPPROTEASEP"/>
</dbReference>
<evidence type="ECO:0000313" key="7">
    <source>
        <dbReference type="Proteomes" id="UP000230821"/>
    </source>
</evidence>
<dbReference type="InterPro" id="IPR001907">
    <property type="entry name" value="ClpP"/>
</dbReference>
<dbReference type="SUPFAM" id="SSF52096">
    <property type="entry name" value="ClpP/crotonase"/>
    <property type="match status" value="1"/>
</dbReference>
<organism evidence="6 7">
    <name type="scientific">candidate division KSB3 bacterium</name>
    <dbReference type="NCBI Taxonomy" id="2044937"/>
    <lineage>
        <taxon>Bacteria</taxon>
        <taxon>candidate division KSB3</taxon>
    </lineage>
</organism>
<dbReference type="GO" id="GO:0006508">
    <property type="term" value="P:proteolysis"/>
    <property type="evidence" value="ECO:0007669"/>
    <property type="project" value="UniProtKB-KW"/>
</dbReference>
<dbReference type="GO" id="GO:0004252">
    <property type="term" value="F:serine-type endopeptidase activity"/>
    <property type="evidence" value="ECO:0007669"/>
    <property type="project" value="InterPro"/>
</dbReference>
<proteinExistence type="inferred from homology"/>
<evidence type="ECO:0000259" key="5">
    <source>
        <dbReference type="Pfam" id="PF01343"/>
    </source>
</evidence>
<dbReference type="Proteomes" id="UP000230821">
    <property type="component" value="Unassembled WGS sequence"/>
</dbReference>
<dbReference type="EMBL" id="PDSK01000092">
    <property type="protein sequence ID" value="PIE34094.1"/>
    <property type="molecule type" value="Genomic_DNA"/>
</dbReference>
<dbReference type="InterPro" id="IPR047272">
    <property type="entry name" value="S49_SppA_C"/>
</dbReference>
<sequence>MFGKVFFALISFFVLLFLFSLFFMALGLGIGGGIGQGSLVEVAEPDRLEYSYISGNQMSENKLLSIPIQGIILGSMPPNIPPAALLGGGVTYGYAVQEVLEKAAGDESIKGILLHMQSPGGTIFGSYAIFEGLKMYKEATGKPILAYIEGLAASGGVMAMVGADAIYADYGSLIGSIGVLGPQFMYYDKPVAIDGGLLNSGIVTEGGIEYTILHAGPGKDLGNPFRRMSDEERQNWQVGLENEYAQFVQHVADNRNIEETVIREQMGAQLFDNQRAQEFGLIDGTFNRNASLSELASLAGVSEDFQLVRPKRDSSHFFMQLLQGWSRIFSQAKSLHDMHQALIQQDICQATAHVPLVYYGDVTAVCR</sequence>
<dbReference type="PANTHER" id="PTHR42987">
    <property type="entry name" value="PEPTIDASE S49"/>
    <property type="match status" value="1"/>
</dbReference>
<keyword evidence="3" id="KW-0378">Hydrolase</keyword>
<evidence type="ECO:0000256" key="1">
    <source>
        <dbReference type="ARBA" id="ARBA00008683"/>
    </source>
</evidence>
<protein>
    <submittedName>
        <fullName evidence="6">Clp protease ClpP</fullName>
    </submittedName>
</protein>
<feature type="domain" description="Peptidase S49" evidence="5">
    <location>
        <begin position="139"/>
        <end position="301"/>
    </location>
</feature>
<evidence type="ECO:0000256" key="4">
    <source>
        <dbReference type="ARBA" id="ARBA00022825"/>
    </source>
</evidence>